<gene>
    <name evidence="1" type="ORF">M8744_16615</name>
</gene>
<evidence type="ECO:0000313" key="1">
    <source>
        <dbReference type="EMBL" id="MCM2563772.1"/>
    </source>
</evidence>
<proteinExistence type="predicted"/>
<keyword evidence="2" id="KW-1185">Reference proteome</keyword>
<name>A0ACC6A0E1_9RHOB</name>
<organism evidence="1 2">
    <name type="scientific">Lutimaribacter degradans</name>
    <dbReference type="NCBI Taxonomy" id="2945989"/>
    <lineage>
        <taxon>Bacteria</taxon>
        <taxon>Pseudomonadati</taxon>
        <taxon>Pseudomonadota</taxon>
        <taxon>Alphaproteobacteria</taxon>
        <taxon>Rhodobacterales</taxon>
        <taxon>Roseobacteraceae</taxon>
        <taxon>Lutimaribacter</taxon>
    </lineage>
</organism>
<sequence>MWLYTTTGGHAPISPPSELPGSTAAQPDRGRRIAAFPLGQTLGGMWYGVFAADASTWLVGATVAGLMMVGSVVAAFAGVLADPVQSRFGIHRRRLGRLLATVEEDVLGRGDRPFVAREHFYARLLDLWDAVASAFSMFRN</sequence>
<reference evidence="1" key="1">
    <citation type="submission" date="2022-06" db="EMBL/GenBank/DDBJ databases">
        <title>Lutimaribacter sp. EGI FJ00013, a novel bacterium isolated from a salt lake sediment enrichment.</title>
        <authorList>
            <person name="Gao L."/>
            <person name="Fang B.-Z."/>
            <person name="Li W.-J."/>
        </authorList>
    </citation>
    <scope>NUCLEOTIDE SEQUENCE</scope>
    <source>
        <strain evidence="1">EGI FJ00013</strain>
    </source>
</reference>
<protein>
    <submittedName>
        <fullName evidence="1">Uncharacterized protein</fullName>
    </submittedName>
</protein>
<dbReference type="EMBL" id="JAMQGO010000017">
    <property type="protein sequence ID" value="MCM2563772.1"/>
    <property type="molecule type" value="Genomic_DNA"/>
</dbReference>
<comment type="caution">
    <text evidence="1">The sequence shown here is derived from an EMBL/GenBank/DDBJ whole genome shotgun (WGS) entry which is preliminary data.</text>
</comment>
<evidence type="ECO:0000313" key="2">
    <source>
        <dbReference type="Proteomes" id="UP001203036"/>
    </source>
</evidence>
<dbReference type="Proteomes" id="UP001203036">
    <property type="component" value="Unassembled WGS sequence"/>
</dbReference>
<accession>A0ACC6A0E1</accession>